<keyword evidence="1" id="KW-0472">Membrane</keyword>
<dbReference type="RefSeq" id="WP_156486415.1">
    <property type="nucleotide sequence ID" value="NZ_CBDRGN010000001.1"/>
</dbReference>
<dbReference type="EMBL" id="FNSA01000003">
    <property type="protein sequence ID" value="SEC59217.1"/>
    <property type="molecule type" value="Genomic_DNA"/>
</dbReference>
<keyword evidence="1" id="KW-1133">Transmembrane helix</keyword>
<sequence>MLLERLAYPLCAIFVAVALGFLAAGNALGTAWFAMSVMWFTLGYTRRPPKS</sequence>
<dbReference type="Proteomes" id="UP000182241">
    <property type="component" value="Unassembled WGS sequence"/>
</dbReference>
<dbReference type="AlphaFoldDB" id="A0A1H4TS29"/>
<name>A0A1H4TS29_TSUTY</name>
<organism evidence="2 3">
    <name type="scientific">Tsukamurella tyrosinosolvens</name>
    <dbReference type="NCBI Taxonomy" id="57704"/>
    <lineage>
        <taxon>Bacteria</taxon>
        <taxon>Bacillati</taxon>
        <taxon>Actinomycetota</taxon>
        <taxon>Actinomycetes</taxon>
        <taxon>Mycobacteriales</taxon>
        <taxon>Tsukamurellaceae</taxon>
        <taxon>Tsukamurella</taxon>
    </lineage>
</organism>
<proteinExistence type="predicted"/>
<evidence type="ECO:0000313" key="3">
    <source>
        <dbReference type="Proteomes" id="UP000182241"/>
    </source>
</evidence>
<evidence type="ECO:0000313" key="2">
    <source>
        <dbReference type="EMBL" id="SEC59217.1"/>
    </source>
</evidence>
<accession>A0A1H4TS29</accession>
<protein>
    <submittedName>
        <fullName evidence="2">Uncharacterized protein</fullName>
    </submittedName>
</protein>
<evidence type="ECO:0000256" key="1">
    <source>
        <dbReference type="SAM" id="Phobius"/>
    </source>
</evidence>
<reference evidence="3" key="1">
    <citation type="submission" date="2016-10" db="EMBL/GenBank/DDBJ databases">
        <authorList>
            <person name="Varghese N."/>
            <person name="Submissions S."/>
        </authorList>
    </citation>
    <scope>NUCLEOTIDE SEQUENCE [LARGE SCALE GENOMIC DNA]</scope>
    <source>
        <strain evidence="3">DSM 44234</strain>
    </source>
</reference>
<keyword evidence="1" id="KW-0812">Transmembrane</keyword>
<keyword evidence="3" id="KW-1185">Reference proteome</keyword>
<gene>
    <name evidence="2" type="ORF">SAMN04489793_2680</name>
</gene>
<feature type="transmembrane region" description="Helical" evidence="1">
    <location>
        <begin position="12"/>
        <end position="42"/>
    </location>
</feature>